<evidence type="ECO:0000313" key="1">
    <source>
        <dbReference type="EMBL" id="RNA36067.1"/>
    </source>
</evidence>
<organism evidence="1 2">
    <name type="scientific">Brachionus plicatilis</name>
    <name type="common">Marine rotifer</name>
    <name type="synonym">Brachionus muelleri</name>
    <dbReference type="NCBI Taxonomy" id="10195"/>
    <lineage>
        <taxon>Eukaryota</taxon>
        <taxon>Metazoa</taxon>
        <taxon>Spiralia</taxon>
        <taxon>Gnathifera</taxon>
        <taxon>Rotifera</taxon>
        <taxon>Eurotatoria</taxon>
        <taxon>Monogononta</taxon>
        <taxon>Pseudotrocha</taxon>
        <taxon>Ploima</taxon>
        <taxon>Brachionidae</taxon>
        <taxon>Brachionus</taxon>
    </lineage>
</organism>
<keyword evidence="2" id="KW-1185">Reference proteome</keyword>
<gene>
    <name evidence="1" type="ORF">BpHYR1_052717</name>
</gene>
<name>A0A3M7SKE1_BRAPC</name>
<dbReference type="Proteomes" id="UP000276133">
    <property type="component" value="Unassembled WGS sequence"/>
</dbReference>
<dbReference type="AlphaFoldDB" id="A0A3M7SKE1"/>
<reference evidence="1 2" key="1">
    <citation type="journal article" date="2018" name="Sci. Rep.">
        <title>Genomic signatures of local adaptation to the degree of environmental predictability in rotifers.</title>
        <authorList>
            <person name="Franch-Gras L."/>
            <person name="Hahn C."/>
            <person name="Garcia-Roger E.M."/>
            <person name="Carmona M.J."/>
            <person name="Serra M."/>
            <person name="Gomez A."/>
        </authorList>
    </citation>
    <scope>NUCLEOTIDE SEQUENCE [LARGE SCALE GENOMIC DNA]</scope>
    <source>
        <strain evidence="1">HYR1</strain>
    </source>
</reference>
<protein>
    <submittedName>
        <fullName evidence="1">Uncharacterized protein</fullName>
    </submittedName>
</protein>
<comment type="caution">
    <text evidence="1">The sequence shown here is derived from an EMBL/GenBank/DDBJ whole genome shotgun (WGS) entry which is preliminary data.</text>
</comment>
<accession>A0A3M7SKE1</accession>
<sequence length="165" mass="17906">MMCCDDESATALVLQQQVPHIASAAQVYAGSWLIQNDCLGATNECDANRKHSLHPTGQLFAILVPVSTQPGLFEYELCFADGRAHAQTFEASVEHQMLVDSQLGEQNVVLRHKAQRFALAMCGLVQTGEQMHGGAFAGAIVAQKTCQLILVEIYAQTLECVIFSP</sequence>
<evidence type="ECO:0000313" key="2">
    <source>
        <dbReference type="Proteomes" id="UP000276133"/>
    </source>
</evidence>
<proteinExistence type="predicted"/>
<dbReference type="AntiFam" id="ANF00095">
    <property type="entry name" value="Shadow ORF (opposite ABC transporters)"/>
</dbReference>
<dbReference type="EMBL" id="REGN01001246">
    <property type="protein sequence ID" value="RNA36067.1"/>
    <property type="molecule type" value="Genomic_DNA"/>
</dbReference>